<evidence type="ECO:0000313" key="2">
    <source>
        <dbReference type="Proteomes" id="UP000324507"/>
    </source>
</evidence>
<organism evidence="1 2">
    <name type="scientific">Paracoccus yeei</name>
    <dbReference type="NCBI Taxonomy" id="147645"/>
    <lineage>
        <taxon>Bacteria</taxon>
        <taxon>Pseudomonadati</taxon>
        <taxon>Pseudomonadota</taxon>
        <taxon>Alphaproteobacteria</taxon>
        <taxon>Rhodobacterales</taxon>
        <taxon>Paracoccaceae</taxon>
        <taxon>Paracoccus</taxon>
    </lineage>
</organism>
<sequence>MNVNNPIEPMLALPPAASGLESAVVLPAPSRAGRDIAIASNRHCTAHDVLGHGAGFRIQCESALERDHAHIINARPQTHELREQVVFPYPFADSKTRHIFDFYVTELDGWRIACAVKPDVLTRKRGEGQMPGEDFITHMQTVSFWVQERNFADEVRLLTEKDIDPVELHNAYALAAVREPDPDADAAAWELTRHLLGSRSLRDLTRDLGLAERGYRALLRLVRMGALVGQPGHQLTPDILIFRKGTIQ</sequence>
<proteinExistence type="predicted"/>
<dbReference type="EMBL" id="CP044081">
    <property type="protein sequence ID" value="QEU08925.1"/>
    <property type="molecule type" value="Genomic_DNA"/>
</dbReference>
<dbReference type="RefSeq" id="WP_150350861.1">
    <property type="nucleotide sequence ID" value="NZ_CP038095.1"/>
</dbReference>
<dbReference type="Proteomes" id="UP000324507">
    <property type="component" value="Chromosome"/>
</dbReference>
<evidence type="ECO:0000313" key="1">
    <source>
        <dbReference type="EMBL" id="QEU08925.1"/>
    </source>
</evidence>
<gene>
    <name evidence="1" type="ORF">FOB51_13475</name>
</gene>
<protein>
    <recommendedName>
        <fullName evidence="3">TnsA endonuclease N-terminal domain-containing protein</fullName>
    </recommendedName>
</protein>
<reference evidence="1 2" key="1">
    <citation type="submission" date="2019-09" db="EMBL/GenBank/DDBJ databases">
        <title>FDA dAtabase for Regulatory Grade micrObial Sequences (FDA-ARGOS): Supporting development and validation of Infectious Disease Dx tests.</title>
        <authorList>
            <person name="Sciortino C."/>
            <person name="Tallon L."/>
            <person name="Sadzewicz L."/>
            <person name="Vavikolanu K."/>
            <person name="Mehta A."/>
            <person name="Aluvathingal J."/>
            <person name="Nadendla S."/>
            <person name="Nandy P."/>
            <person name="Geyer C."/>
            <person name="Yan Y."/>
            <person name="Sichtig H."/>
        </authorList>
    </citation>
    <scope>NUCLEOTIDE SEQUENCE [LARGE SCALE GENOMIC DNA]</scope>
    <source>
        <strain evidence="1 2">FDAARGOS_643</strain>
    </source>
</reference>
<evidence type="ECO:0008006" key="3">
    <source>
        <dbReference type="Google" id="ProtNLM"/>
    </source>
</evidence>
<dbReference type="AlphaFoldDB" id="A0A5P2QSN1"/>
<name>A0A5P2QSN1_9RHOB</name>
<accession>A0A5P2QSN1</accession>